<evidence type="ECO:0000256" key="3">
    <source>
        <dbReference type="ARBA" id="ARBA00022692"/>
    </source>
</evidence>
<keyword evidence="6" id="KW-0472">Membrane</keyword>
<dbReference type="PANTHER" id="PTHR48017">
    <property type="entry name" value="OS05G0424000 PROTEIN-RELATED"/>
    <property type="match status" value="1"/>
</dbReference>
<name>A0A2I0K9M9_PUNGR</name>
<proteinExistence type="predicted"/>
<evidence type="ECO:0000313" key="8">
    <source>
        <dbReference type="Proteomes" id="UP000233551"/>
    </source>
</evidence>
<dbReference type="EMBL" id="PGOL01000789">
    <property type="protein sequence ID" value="PKI64880.1"/>
    <property type="molecule type" value="Genomic_DNA"/>
</dbReference>
<dbReference type="Proteomes" id="UP000233551">
    <property type="component" value="Unassembled WGS sequence"/>
</dbReference>
<dbReference type="STRING" id="22663.A0A2I0K9M9"/>
<organism evidence="7 8">
    <name type="scientific">Punica granatum</name>
    <name type="common">Pomegranate</name>
    <dbReference type="NCBI Taxonomy" id="22663"/>
    <lineage>
        <taxon>Eukaryota</taxon>
        <taxon>Viridiplantae</taxon>
        <taxon>Streptophyta</taxon>
        <taxon>Embryophyta</taxon>
        <taxon>Tracheophyta</taxon>
        <taxon>Spermatophyta</taxon>
        <taxon>Magnoliopsida</taxon>
        <taxon>eudicotyledons</taxon>
        <taxon>Gunneridae</taxon>
        <taxon>Pentapetalae</taxon>
        <taxon>rosids</taxon>
        <taxon>malvids</taxon>
        <taxon>Myrtales</taxon>
        <taxon>Lythraceae</taxon>
        <taxon>Punica</taxon>
    </lineage>
</organism>
<keyword evidence="2" id="KW-0813">Transport</keyword>
<dbReference type="InterPro" id="IPR013057">
    <property type="entry name" value="AA_transpt_TM"/>
</dbReference>
<comment type="caution">
    <text evidence="7">The sequence shown here is derived from an EMBL/GenBank/DDBJ whole genome shotgun (WGS) entry which is preliminary data.</text>
</comment>
<dbReference type="GeneID" id="116203148"/>
<keyword evidence="8" id="KW-1185">Reference proteome</keyword>
<evidence type="ECO:0000256" key="4">
    <source>
        <dbReference type="ARBA" id="ARBA00022970"/>
    </source>
</evidence>
<keyword evidence="4" id="KW-0029">Amino-acid transport</keyword>
<evidence type="ECO:0000313" key="7">
    <source>
        <dbReference type="EMBL" id="PKI64880.1"/>
    </source>
</evidence>
<dbReference type="GO" id="GO:0016020">
    <property type="term" value="C:membrane"/>
    <property type="evidence" value="ECO:0007669"/>
    <property type="project" value="UniProtKB-SubCell"/>
</dbReference>
<keyword evidence="3" id="KW-0812">Transmembrane</keyword>
<evidence type="ECO:0000256" key="2">
    <source>
        <dbReference type="ARBA" id="ARBA00022448"/>
    </source>
</evidence>
<reference evidence="7 8" key="1">
    <citation type="submission" date="2017-11" db="EMBL/GenBank/DDBJ databases">
        <title>De-novo sequencing of pomegranate (Punica granatum L.) genome.</title>
        <authorList>
            <person name="Akparov Z."/>
            <person name="Amiraslanov A."/>
            <person name="Hajiyeva S."/>
            <person name="Abbasov M."/>
            <person name="Kaur K."/>
            <person name="Hamwieh A."/>
            <person name="Solovyev V."/>
            <person name="Salamov A."/>
            <person name="Braich B."/>
            <person name="Kosarev P."/>
            <person name="Mahmoud A."/>
            <person name="Hajiyev E."/>
            <person name="Babayeva S."/>
            <person name="Izzatullayeva V."/>
            <person name="Mammadov A."/>
            <person name="Mammadov A."/>
            <person name="Sharifova S."/>
            <person name="Ojaghi J."/>
            <person name="Eynullazada K."/>
            <person name="Bayramov B."/>
            <person name="Abdulazimova A."/>
            <person name="Shahmuradov I."/>
        </authorList>
    </citation>
    <scope>NUCLEOTIDE SEQUENCE [LARGE SCALE GENOMIC DNA]</scope>
    <source>
        <strain evidence="8">cv. AG2017</strain>
        <tissue evidence="7">Leaf</tissue>
    </source>
</reference>
<gene>
    <name evidence="7" type="ORF">CRG98_014723</name>
</gene>
<evidence type="ECO:0000256" key="6">
    <source>
        <dbReference type="ARBA" id="ARBA00023136"/>
    </source>
</evidence>
<sequence length="506" mass="54486">MGEAAIDLDLDVYYKDEAGSADNIAEAPLHIVMAMDDYGAELKGEEDPVSHDVSAGNKAQAEPWDARLPLTESRKGNAMKAVFHVVCSGIGVQTLLLPVALATLGWTWGILILTAAFAWQLYTIWILVHLHESPSGIRYSRYLQLTIHAFGPKLGKLLGIFPVMYLSGGTCVMLIITGGGAMRTLFRIIACGDAATCHAVSLTGAEWFLVFTCIAIAVAQLPNLNSIAGVSLIGAITGVAYCTIIWVLAVQEGHAGSLSHEPLVLAAGKSGWARAGDALNAVGIIALAFRGHNLILEIQGTLPSSPKEPSKGPMWKAVMISYSLISLCFYPLAIAGFWASGNNVIIPSGGMLRAISNSDRQHVSKFLLGLILVLVILNSLCVFQIYAMPVFDNFEIRYTSITGKRWCNLSARTCLRLLFGLLAYLISVAFPFLGSLAPLIGGLTSPLTFAYPCLMWVRIRKPQRASATWWFNSVIGCLGLILSAFLVAAALWNLIDKGLDANFFKP</sequence>
<dbReference type="AlphaFoldDB" id="A0A2I0K9M9"/>
<evidence type="ECO:0000256" key="1">
    <source>
        <dbReference type="ARBA" id="ARBA00004370"/>
    </source>
</evidence>
<protein>
    <submittedName>
        <fullName evidence="7">Uncharacterized protein</fullName>
    </submittedName>
</protein>
<accession>A0A2I0K9M9</accession>
<dbReference type="GO" id="GO:0006865">
    <property type="term" value="P:amino acid transport"/>
    <property type="evidence" value="ECO:0007669"/>
    <property type="project" value="UniProtKB-KW"/>
</dbReference>
<comment type="subcellular location">
    <subcellularLocation>
        <location evidence="1">Membrane</location>
    </subcellularLocation>
</comment>
<evidence type="ECO:0000256" key="5">
    <source>
        <dbReference type="ARBA" id="ARBA00022989"/>
    </source>
</evidence>
<dbReference type="Pfam" id="PF01490">
    <property type="entry name" value="Aa_trans"/>
    <property type="match status" value="1"/>
</dbReference>
<dbReference type="OrthoDB" id="40134at2759"/>
<keyword evidence="5" id="KW-1133">Transmembrane helix</keyword>